<dbReference type="Pfam" id="PF13812">
    <property type="entry name" value="PPR_3"/>
    <property type="match status" value="1"/>
</dbReference>
<reference evidence="3 4" key="1">
    <citation type="journal article" date="2014" name="BMC Genomics">
        <title>Comparative genome sequencing reveals chemotype-specific gene clusters in the toxigenic black mold Stachybotrys.</title>
        <authorList>
            <person name="Semeiks J."/>
            <person name="Borek D."/>
            <person name="Otwinowski Z."/>
            <person name="Grishin N.V."/>
        </authorList>
    </citation>
    <scope>NUCLEOTIDE SEQUENCE [LARGE SCALE GENOMIC DNA]</scope>
    <source>
        <strain evidence="4">CBS 109288 / IBT 7711</strain>
    </source>
</reference>
<keyword evidence="4" id="KW-1185">Reference proteome</keyword>
<dbReference type="InterPro" id="IPR051240">
    <property type="entry name" value="Mito_RNA-Proc/Resp"/>
</dbReference>
<keyword evidence="1" id="KW-0677">Repeat</keyword>
<organism evidence="3 4">
    <name type="scientific">Stachybotrys chartarum (strain CBS 109288 / IBT 7711)</name>
    <name type="common">Toxic black mold</name>
    <name type="synonym">Stilbospora chartarum</name>
    <dbReference type="NCBI Taxonomy" id="1280523"/>
    <lineage>
        <taxon>Eukaryota</taxon>
        <taxon>Fungi</taxon>
        <taxon>Dikarya</taxon>
        <taxon>Ascomycota</taxon>
        <taxon>Pezizomycotina</taxon>
        <taxon>Sordariomycetes</taxon>
        <taxon>Hypocreomycetidae</taxon>
        <taxon>Hypocreales</taxon>
        <taxon>Stachybotryaceae</taxon>
        <taxon>Stachybotrys</taxon>
    </lineage>
</organism>
<gene>
    <name evidence="3" type="ORF">S7711_07338</name>
</gene>
<dbReference type="HOGENOM" id="CLU_014278_1_0_1"/>
<evidence type="ECO:0000313" key="3">
    <source>
        <dbReference type="EMBL" id="KEY64998.1"/>
    </source>
</evidence>
<name>A0A084AI69_STACB</name>
<dbReference type="InterPro" id="IPR002885">
    <property type="entry name" value="PPR_rpt"/>
</dbReference>
<sequence>MQATRLNRLRSSTVHYFPRHVQRLSLATPFSDFSAGPGVVPGRAATEPSVYLPTTSIHVQQPQQQQNEPPVPKDHDGATAHGTVRASRSRFRRPQQSGWKDPHDIRQAFRPKDGGLGVLKESSESQEEESVSTSPDPQRRSNMRKSKETRNMSPELLQQVQNFSFDMSNHEYGPFLRLANVTPKKWVCGKLVSSGPWRTKINPLALLIINKTRQKAWLEMRLLSKTAKRIITADHVAFYLWALRFAQVTQLHTGGEASWMDDWKCLHDLDTVDEMRDAWAKFGSKEQARKWHTAILSTLHHCPDKAHLVLEATMDPAPPFYAVADSLILIWRHFHSLKLSSPREQNAIADGILRLLGKILDTYPPSHISFWQDVMTPFSQVLPCRQVADLWDMLQHFKPRHKTQRSLLFASKLASDPTYKQKAFDILKPLVQGRVSRSSRFRHEFSQTVTTLLDGKPTNEELSNGKDESAFSYEDALEYLMREGYKPNLINFTSFIGTLFWHGQTGQALHLARLFSQEGSKTELDAKAFNVIMRGAKQSLQADNVQQALDLAKVSSADRVDVLNNALHSIFVFADADSRHSGARAPWTLPLFLPMLRIYAKQFSLGPLQDWIPDALPLYLEQAPLKPVSVKLADERESSWEFPHTIVPVIDDFFSQTDNQQLQPNSVTIGLMLRAYIKTLRNIHDLVDYYDFLKPKLENDGPLRPPARSLMTSQGTIIHDTIIQALMEKRGGRGLSQPAMRVMGDMLRNKPSALGADELRPLHPAPSVFTFHILLRGLFSRGDRILATQILEIMREMRIPVILPTYNLLIKHHAKQQDVYQTVQTLQDLEMEGLQPNDATYQAFGLLQDQDKALDMMDRIIESNKGPVAKGLAV</sequence>
<proteinExistence type="predicted"/>
<evidence type="ECO:0000256" key="2">
    <source>
        <dbReference type="SAM" id="MobiDB-lite"/>
    </source>
</evidence>
<dbReference type="PANTHER" id="PTHR47933">
    <property type="entry name" value="PENTATRICOPEPTIDE REPEAT-CONTAINING PROTEIN 1, MITOCHONDRIAL"/>
    <property type="match status" value="1"/>
</dbReference>
<evidence type="ECO:0000256" key="1">
    <source>
        <dbReference type="ARBA" id="ARBA00022737"/>
    </source>
</evidence>
<evidence type="ECO:0008006" key="5">
    <source>
        <dbReference type="Google" id="ProtNLM"/>
    </source>
</evidence>
<dbReference type="AlphaFoldDB" id="A0A084AI69"/>
<accession>A0A084AI69</accession>
<dbReference type="Gene3D" id="1.25.40.10">
    <property type="entry name" value="Tetratricopeptide repeat domain"/>
    <property type="match status" value="1"/>
</dbReference>
<dbReference type="GO" id="GO:0003729">
    <property type="term" value="F:mRNA binding"/>
    <property type="evidence" value="ECO:0007669"/>
    <property type="project" value="TreeGrafter"/>
</dbReference>
<feature type="region of interest" description="Disordered" evidence="2">
    <location>
        <begin position="58"/>
        <end position="154"/>
    </location>
</feature>
<dbReference type="InterPro" id="IPR011990">
    <property type="entry name" value="TPR-like_helical_dom_sf"/>
</dbReference>
<evidence type="ECO:0000313" key="4">
    <source>
        <dbReference type="Proteomes" id="UP000028045"/>
    </source>
</evidence>
<protein>
    <recommendedName>
        <fullName evidence="5">Pentacotripeptide-repeat region of PRORP domain-containing protein</fullName>
    </recommendedName>
</protein>
<dbReference type="Proteomes" id="UP000028045">
    <property type="component" value="Unassembled WGS sequence"/>
</dbReference>
<feature type="compositionally biased region" description="Basic and acidic residues" evidence="2">
    <location>
        <begin position="100"/>
        <end position="113"/>
    </location>
</feature>
<dbReference type="OrthoDB" id="185373at2759"/>
<dbReference type="PANTHER" id="PTHR47933:SF11">
    <property type="entry name" value="PENTATRICOPEPTIDE REPEAT-CONTAINING PROTEIN 2"/>
    <property type="match status" value="1"/>
</dbReference>
<dbReference type="EMBL" id="KL648717">
    <property type="protein sequence ID" value="KEY64998.1"/>
    <property type="molecule type" value="Genomic_DNA"/>
</dbReference>